<dbReference type="InterPro" id="IPR054350">
    <property type="entry name" value="PurT/PurK_preATP-grasp"/>
</dbReference>
<comment type="function">
    <text evidence="5">Catalyzes the ATP-dependent conversion of 5-aminoimidazole ribonucleotide (AIR) and HCO(3)(-) to N5-carboxyaminoimidazole ribonucleotide (N5-CAIR).</text>
</comment>
<dbReference type="InterPro" id="IPR011761">
    <property type="entry name" value="ATP-grasp"/>
</dbReference>
<comment type="similarity">
    <text evidence="5 6">Belongs to the PurK/PurT family.</text>
</comment>
<dbReference type="Pfam" id="PF02222">
    <property type="entry name" value="ATP-grasp"/>
    <property type="match status" value="1"/>
</dbReference>
<dbReference type="InterPro" id="IPR013815">
    <property type="entry name" value="ATP_grasp_subdomain_1"/>
</dbReference>
<dbReference type="EMBL" id="PTQZ01000021">
    <property type="protein sequence ID" value="PQA50064.1"/>
    <property type="molecule type" value="Genomic_DNA"/>
</dbReference>
<dbReference type="RefSeq" id="WP_105191212.1">
    <property type="nucleotide sequence ID" value="NZ_PTQZ01000021.1"/>
</dbReference>
<dbReference type="FunFam" id="3.30.470.20:FF:000029">
    <property type="entry name" value="N5-carboxyaminoimidazole ribonucleotide synthase"/>
    <property type="match status" value="1"/>
</dbReference>
<evidence type="ECO:0000313" key="8">
    <source>
        <dbReference type="EMBL" id="PQA50064.1"/>
    </source>
</evidence>
<dbReference type="GO" id="GO:0046872">
    <property type="term" value="F:metal ion binding"/>
    <property type="evidence" value="ECO:0007669"/>
    <property type="project" value="InterPro"/>
</dbReference>
<dbReference type="FunFam" id="3.30.1490.20:FF:000015">
    <property type="entry name" value="N5-carboxyaminoimidazole ribonucleotide synthase"/>
    <property type="match status" value="1"/>
</dbReference>
<name>A0A2P6AUE7_9GAMM</name>
<keyword evidence="1 5" id="KW-0436">Ligase</keyword>
<dbReference type="NCBIfam" id="NF004676">
    <property type="entry name" value="PRK06019.1-2"/>
    <property type="match status" value="1"/>
</dbReference>
<sequence length="374" mass="40963">MSLRIGVLGGGQLGRMMALAGYPLGLSFSFFDKAADCPSAALGERFGDADYSDESLQAFIDSADVFTYEFENIPTRWVEAIAARKPVYPGVKSLAVSQNRLNEKRLFAELNIPSARYAEIRSEDDLRRAVSDLGLPLVVKTVTEGYDGKGQFLLRDAEQAAACWAALGASAPLIAEEFIQFKRELSIIAVRGQSGETKFYPLAENHHNHGILSHSIVPAPLLDENTQLTAERYISSILHELGHVGVLTLELFETRHGLLANETAPRVHNSGHWSIEGAHCSQFENHVRAVAGLPLGSTRAEKPSAMINIIGRHPASADVLRVTDAHLHLYGKTEREGRKLGHITVTADSYPELEMRISRLADALPNPMALHLSR</sequence>
<keyword evidence="4 5" id="KW-0067">ATP-binding</keyword>
<dbReference type="NCBIfam" id="TIGR01161">
    <property type="entry name" value="purK"/>
    <property type="match status" value="1"/>
</dbReference>
<feature type="binding site" evidence="5">
    <location>
        <begin position="261"/>
        <end position="262"/>
    </location>
    <ligand>
        <name>ATP</name>
        <dbReference type="ChEBI" id="CHEBI:30616"/>
    </ligand>
</feature>
<dbReference type="Proteomes" id="UP000243900">
    <property type="component" value="Unassembled WGS sequence"/>
</dbReference>
<reference evidence="9" key="1">
    <citation type="submission" date="2018-02" db="EMBL/GenBank/DDBJ databases">
        <title>Genome sequencing of Solimonas sp. HR-BB.</title>
        <authorList>
            <person name="Lee Y."/>
            <person name="Jeon C.O."/>
        </authorList>
    </citation>
    <scope>NUCLEOTIDE SEQUENCE [LARGE SCALE GENOMIC DNA]</scope>
    <source>
        <strain evidence="9">HR-E</strain>
    </source>
</reference>
<evidence type="ECO:0000256" key="5">
    <source>
        <dbReference type="HAMAP-Rule" id="MF_01928"/>
    </source>
</evidence>
<feature type="domain" description="ATP-grasp" evidence="7">
    <location>
        <begin position="104"/>
        <end position="291"/>
    </location>
</feature>
<proteinExistence type="inferred from homology"/>
<dbReference type="SUPFAM" id="SSF56059">
    <property type="entry name" value="Glutathione synthetase ATP-binding domain-like"/>
    <property type="match status" value="1"/>
</dbReference>
<dbReference type="Pfam" id="PF22660">
    <property type="entry name" value="RS_preATP-grasp-like"/>
    <property type="match status" value="1"/>
</dbReference>
<comment type="catalytic activity">
    <reaction evidence="5 6">
        <text>5-amino-1-(5-phospho-beta-D-ribosyl)imidazole + hydrogencarbonate + ATP = 5-carboxyamino-1-(5-phospho-D-ribosyl)imidazole + ADP + phosphate + 2 H(+)</text>
        <dbReference type="Rhea" id="RHEA:19317"/>
        <dbReference type="ChEBI" id="CHEBI:15378"/>
        <dbReference type="ChEBI" id="CHEBI:17544"/>
        <dbReference type="ChEBI" id="CHEBI:30616"/>
        <dbReference type="ChEBI" id="CHEBI:43474"/>
        <dbReference type="ChEBI" id="CHEBI:58730"/>
        <dbReference type="ChEBI" id="CHEBI:137981"/>
        <dbReference type="ChEBI" id="CHEBI:456216"/>
        <dbReference type="EC" id="6.3.4.18"/>
    </reaction>
</comment>
<accession>A0A2P6AUE7</accession>
<dbReference type="Gene3D" id="3.30.470.20">
    <property type="entry name" value="ATP-grasp fold, B domain"/>
    <property type="match status" value="1"/>
</dbReference>
<evidence type="ECO:0000256" key="3">
    <source>
        <dbReference type="ARBA" id="ARBA00022755"/>
    </source>
</evidence>
<dbReference type="PROSITE" id="PS50975">
    <property type="entry name" value="ATP_GRASP"/>
    <property type="match status" value="1"/>
</dbReference>
<dbReference type="GO" id="GO:0005829">
    <property type="term" value="C:cytosol"/>
    <property type="evidence" value="ECO:0007669"/>
    <property type="project" value="TreeGrafter"/>
</dbReference>
<evidence type="ECO:0000313" key="9">
    <source>
        <dbReference type="Proteomes" id="UP000243900"/>
    </source>
</evidence>
<keyword evidence="2 5" id="KW-0547">Nucleotide-binding</keyword>
<comment type="function">
    <text evidence="6">Catalyzes the ATP-dependent conversion of 5-aminoimidazole ribonucleotide (AIR) and HCO(3)- to N5-carboxyaminoimidazole ribonucleotide (N5-CAIR).</text>
</comment>
<dbReference type="HAMAP" id="MF_01928">
    <property type="entry name" value="PurK"/>
    <property type="match status" value="1"/>
</dbReference>
<evidence type="ECO:0000256" key="4">
    <source>
        <dbReference type="ARBA" id="ARBA00022840"/>
    </source>
</evidence>
<evidence type="ECO:0000259" key="7">
    <source>
        <dbReference type="PROSITE" id="PS50975"/>
    </source>
</evidence>
<comment type="caution">
    <text evidence="8">The sequence shown here is derived from an EMBL/GenBank/DDBJ whole genome shotgun (WGS) entry which is preliminary data.</text>
</comment>
<dbReference type="SUPFAM" id="SSF52440">
    <property type="entry name" value="PreATP-grasp domain"/>
    <property type="match status" value="1"/>
</dbReference>
<dbReference type="GO" id="GO:0006189">
    <property type="term" value="P:'de novo' IMP biosynthetic process"/>
    <property type="evidence" value="ECO:0007669"/>
    <property type="project" value="UniProtKB-UniRule"/>
</dbReference>
<feature type="binding site" evidence="5">
    <location>
        <position position="100"/>
    </location>
    <ligand>
        <name>ATP</name>
        <dbReference type="ChEBI" id="CHEBI:30616"/>
    </ligand>
</feature>
<comment type="subunit">
    <text evidence="5 6">Homodimer.</text>
</comment>
<dbReference type="InterPro" id="IPR016185">
    <property type="entry name" value="PreATP-grasp_dom_sf"/>
</dbReference>
<dbReference type="GO" id="GO:0034028">
    <property type="term" value="F:5-(carboxyamino)imidazole ribonucleotide synthase activity"/>
    <property type="evidence" value="ECO:0007669"/>
    <property type="project" value="UniProtKB-UniRule"/>
</dbReference>
<dbReference type="AlphaFoldDB" id="A0A2P6AUE7"/>
<dbReference type="PANTHER" id="PTHR11609">
    <property type="entry name" value="PURINE BIOSYNTHESIS PROTEIN 6/7, PUR6/7"/>
    <property type="match status" value="1"/>
</dbReference>
<evidence type="ECO:0000256" key="6">
    <source>
        <dbReference type="RuleBase" id="RU361200"/>
    </source>
</evidence>
<dbReference type="SUPFAM" id="SSF51246">
    <property type="entry name" value="Rudiment single hybrid motif"/>
    <property type="match status" value="1"/>
</dbReference>
<dbReference type="InterPro" id="IPR011054">
    <property type="entry name" value="Rudment_hybrid_motif"/>
</dbReference>
<feature type="binding site" evidence="5">
    <location>
        <position position="184"/>
    </location>
    <ligand>
        <name>ATP</name>
        <dbReference type="ChEBI" id="CHEBI:30616"/>
    </ligand>
</feature>
<gene>
    <name evidence="5 6" type="primary">purK</name>
    <name evidence="8" type="ORF">C5O18_02060</name>
</gene>
<evidence type="ECO:0000256" key="2">
    <source>
        <dbReference type="ARBA" id="ARBA00022741"/>
    </source>
</evidence>
<dbReference type="Gene3D" id="3.30.1490.20">
    <property type="entry name" value="ATP-grasp fold, A domain"/>
    <property type="match status" value="1"/>
</dbReference>
<dbReference type="GO" id="GO:0005524">
    <property type="term" value="F:ATP binding"/>
    <property type="evidence" value="ECO:0007669"/>
    <property type="project" value="UniProtKB-UniRule"/>
</dbReference>
<dbReference type="NCBIfam" id="NF004679">
    <property type="entry name" value="PRK06019.1-5"/>
    <property type="match status" value="1"/>
</dbReference>
<dbReference type="InterPro" id="IPR040686">
    <property type="entry name" value="PurK_C"/>
</dbReference>
<protein>
    <recommendedName>
        <fullName evidence="5 6">N5-carboxyaminoimidazole ribonucleotide synthase</fullName>
        <shortName evidence="5 6">N5-CAIR synthase</shortName>
        <ecNumber evidence="5 6">6.3.4.18</ecNumber>
    </recommendedName>
    <alternativeName>
        <fullName evidence="5 6">5-(carboxyamino)imidazole ribonucleotide synthetase</fullName>
    </alternativeName>
</protein>
<evidence type="ECO:0000256" key="1">
    <source>
        <dbReference type="ARBA" id="ARBA00022598"/>
    </source>
</evidence>
<feature type="binding site" evidence="5">
    <location>
        <begin position="145"/>
        <end position="151"/>
    </location>
    <ligand>
        <name>ATP</name>
        <dbReference type="ChEBI" id="CHEBI:30616"/>
    </ligand>
</feature>
<dbReference type="Pfam" id="PF17769">
    <property type="entry name" value="PurK_C"/>
    <property type="match status" value="1"/>
</dbReference>
<keyword evidence="9" id="KW-1185">Reference proteome</keyword>
<dbReference type="EC" id="6.3.4.18" evidence="5 6"/>
<comment type="pathway">
    <text evidence="5 6">Purine metabolism; IMP biosynthesis via de novo pathway; 5-amino-1-(5-phospho-D-ribosyl)imidazole-4-carboxylate from 5-amino-1-(5-phospho-D-ribosyl)imidazole (N5-CAIR route): step 1/2.</text>
</comment>
<dbReference type="InterPro" id="IPR003135">
    <property type="entry name" value="ATP-grasp_carboxylate-amine"/>
</dbReference>
<dbReference type="GO" id="GO:0004638">
    <property type="term" value="F:phosphoribosylaminoimidazole carboxylase activity"/>
    <property type="evidence" value="ECO:0007669"/>
    <property type="project" value="InterPro"/>
</dbReference>
<organism evidence="8 9">
    <name type="scientific">Amnimonas aquatica</name>
    <dbReference type="NCBI Taxonomy" id="2094561"/>
    <lineage>
        <taxon>Bacteria</taxon>
        <taxon>Pseudomonadati</taxon>
        <taxon>Pseudomonadota</taxon>
        <taxon>Gammaproteobacteria</taxon>
        <taxon>Moraxellales</taxon>
        <taxon>Moraxellaceae</taxon>
        <taxon>Amnimonas</taxon>
    </lineage>
</organism>
<dbReference type="InterPro" id="IPR005875">
    <property type="entry name" value="PurK"/>
</dbReference>
<feature type="binding site" evidence="5">
    <location>
        <position position="207"/>
    </location>
    <ligand>
        <name>ATP</name>
        <dbReference type="ChEBI" id="CHEBI:30616"/>
    </ligand>
</feature>
<dbReference type="UniPathway" id="UPA00074">
    <property type="reaction ID" value="UER00942"/>
</dbReference>
<dbReference type="OrthoDB" id="9804625at2"/>
<feature type="binding site" evidence="5">
    <location>
        <begin position="176"/>
        <end position="179"/>
    </location>
    <ligand>
        <name>ATP</name>
        <dbReference type="ChEBI" id="CHEBI:30616"/>
    </ligand>
</feature>
<dbReference type="PANTHER" id="PTHR11609:SF5">
    <property type="entry name" value="PHOSPHORIBOSYLAMINOIMIDAZOLE CARBOXYLASE"/>
    <property type="match status" value="1"/>
</dbReference>
<dbReference type="Gene3D" id="3.40.50.20">
    <property type="match status" value="1"/>
</dbReference>
<feature type="binding site" evidence="5">
    <location>
        <position position="140"/>
    </location>
    <ligand>
        <name>ATP</name>
        <dbReference type="ChEBI" id="CHEBI:30616"/>
    </ligand>
</feature>
<keyword evidence="3 5" id="KW-0658">Purine biosynthesis</keyword>